<dbReference type="PANTHER" id="PTHR48005:SF16">
    <property type="entry name" value="MDIS1-INTERACTING RECEPTOR LIKE KINASE 2-LIKE ISOFORM X1"/>
    <property type="match status" value="1"/>
</dbReference>
<dbReference type="InterPro" id="IPR011009">
    <property type="entry name" value="Kinase-like_dom_sf"/>
</dbReference>
<dbReference type="Proteomes" id="UP000002051">
    <property type="component" value="Unassembled WGS sequence"/>
</dbReference>
<dbReference type="HOGENOM" id="CLU_2323988_0_0_1"/>
<dbReference type="PANTHER" id="PTHR48005">
    <property type="entry name" value="LEUCINE RICH REPEAT KINASE 2"/>
    <property type="match status" value="1"/>
</dbReference>
<dbReference type="PaxDb" id="3880-AES78365"/>
<keyword evidence="4" id="KW-0547">Nucleotide-binding</keyword>
<dbReference type="EMBL" id="CM001223">
    <property type="protein sequence ID" value="AES78365.1"/>
    <property type="molecule type" value="Genomic_DNA"/>
</dbReference>
<reference evidence="9 11" key="2">
    <citation type="journal article" date="2014" name="BMC Genomics">
        <title>An improved genome release (version Mt4.0) for the model legume Medicago truncatula.</title>
        <authorList>
            <person name="Tang H."/>
            <person name="Krishnakumar V."/>
            <person name="Bidwell S."/>
            <person name="Rosen B."/>
            <person name="Chan A."/>
            <person name="Zhou S."/>
            <person name="Gentzbittel L."/>
            <person name="Childs K.L."/>
            <person name="Yandell M."/>
            <person name="Gundlach H."/>
            <person name="Mayer K.F."/>
            <person name="Schwartz D.C."/>
            <person name="Town C.D."/>
        </authorList>
    </citation>
    <scope>GENOME REANNOTATION</scope>
    <source>
        <strain evidence="10 11">cv. Jemalong A17</strain>
    </source>
</reference>
<dbReference type="GO" id="GO:0005524">
    <property type="term" value="F:ATP binding"/>
    <property type="evidence" value="ECO:0007669"/>
    <property type="project" value="UniProtKB-KW"/>
</dbReference>
<keyword evidence="6" id="KW-0067">ATP-binding</keyword>
<evidence type="ECO:0000256" key="4">
    <source>
        <dbReference type="ARBA" id="ARBA00022741"/>
    </source>
</evidence>
<evidence type="ECO:0000256" key="7">
    <source>
        <dbReference type="ARBA" id="ARBA00047899"/>
    </source>
</evidence>
<reference evidence="10" key="3">
    <citation type="submission" date="2015-04" db="UniProtKB">
        <authorList>
            <consortium name="EnsemblPlants"/>
        </authorList>
    </citation>
    <scope>IDENTIFICATION</scope>
    <source>
        <strain evidence="10">cv. Jemalong A17</strain>
    </source>
</reference>
<evidence type="ECO:0000256" key="2">
    <source>
        <dbReference type="ARBA" id="ARBA00022527"/>
    </source>
</evidence>
<gene>
    <name evidence="9" type="ordered locus">MTR_7g028260</name>
</gene>
<evidence type="ECO:0000256" key="6">
    <source>
        <dbReference type="ARBA" id="ARBA00022840"/>
    </source>
</evidence>
<dbReference type="EC" id="2.7.11.1" evidence="1"/>
<sequence length="99" mass="11614">MLAAAPYFDIIKAIQHFDIRYCIWTGAYGSVYKTQLPCDKVVALKKLHIYEAEVPSFDASFKNENHVFDLSIREKGSLFSFLYDDVEVVEFNWRKRLNE</sequence>
<dbReference type="GO" id="GO:0004674">
    <property type="term" value="F:protein serine/threonine kinase activity"/>
    <property type="evidence" value="ECO:0007669"/>
    <property type="project" value="UniProtKB-KW"/>
</dbReference>
<dbReference type="STRING" id="3880.G7L291"/>
<name>G7L291_MEDTR</name>
<dbReference type="SUPFAM" id="SSF56112">
    <property type="entry name" value="Protein kinase-like (PK-like)"/>
    <property type="match status" value="1"/>
</dbReference>
<evidence type="ECO:0000256" key="5">
    <source>
        <dbReference type="ARBA" id="ARBA00022777"/>
    </source>
</evidence>
<organism evidence="9 11">
    <name type="scientific">Medicago truncatula</name>
    <name type="common">Barrel medic</name>
    <name type="synonym">Medicago tribuloides</name>
    <dbReference type="NCBI Taxonomy" id="3880"/>
    <lineage>
        <taxon>Eukaryota</taxon>
        <taxon>Viridiplantae</taxon>
        <taxon>Streptophyta</taxon>
        <taxon>Embryophyta</taxon>
        <taxon>Tracheophyta</taxon>
        <taxon>Spermatophyta</taxon>
        <taxon>Magnoliopsida</taxon>
        <taxon>eudicotyledons</taxon>
        <taxon>Gunneridae</taxon>
        <taxon>Pentapetalae</taxon>
        <taxon>rosids</taxon>
        <taxon>fabids</taxon>
        <taxon>Fabales</taxon>
        <taxon>Fabaceae</taxon>
        <taxon>Papilionoideae</taxon>
        <taxon>50 kb inversion clade</taxon>
        <taxon>NPAAA clade</taxon>
        <taxon>Hologalegina</taxon>
        <taxon>IRL clade</taxon>
        <taxon>Trifolieae</taxon>
        <taxon>Medicago</taxon>
    </lineage>
</organism>
<dbReference type="AlphaFoldDB" id="G7L291"/>
<dbReference type="InterPro" id="IPR051420">
    <property type="entry name" value="Ser_Thr_Kinases_DiverseReg"/>
</dbReference>
<evidence type="ECO:0000256" key="8">
    <source>
        <dbReference type="ARBA" id="ARBA00048679"/>
    </source>
</evidence>
<reference evidence="9 11" key="1">
    <citation type="journal article" date="2011" name="Nature">
        <title>The Medicago genome provides insight into the evolution of rhizobial symbioses.</title>
        <authorList>
            <person name="Young N.D."/>
            <person name="Debelle F."/>
            <person name="Oldroyd G.E."/>
            <person name="Geurts R."/>
            <person name="Cannon S.B."/>
            <person name="Udvardi M.K."/>
            <person name="Benedito V.A."/>
            <person name="Mayer K.F."/>
            <person name="Gouzy J."/>
            <person name="Schoof H."/>
            <person name="Van de Peer Y."/>
            <person name="Proost S."/>
            <person name="Cook D.R."/>
            <person name="Meyers B.C."/>
            <person name="Spannagl M."/>
            <person name="Cheung F."/>
            <person name="De Mita S."/>
            <person name="Krishnakumar V."/>
            <person name="Gundlach H."/>
            <person name="Zhou S."/>
            <person name="Mudge J."/>
            <person name="Bharti A.K."/>
            <person name="Murray J.D."/>
            <person name="Naoumkina M.A."/>
            <person name="Rosen B."/>
            <person name="Silverstein K.A."/>
            <person name="Tang H."/>
            <person name="Rombauts S."/>
            <person name="Zhao P.X."/>
            <person name="Zhou P."/>
            <person name="Barbe V."/>
            <person name="Bardou P."/>
            <person name="Bechner M."/>
            <person name="Bellec A."/>
            <person name="Berger A."/>
            <person name="Berges H."/>
            <person name="Bidwell S."/>
            <person name="Bisseling T."/>
            <person name="Choisne N."/>
            <person name="Couloux A."/>
            <person name="Denny R."/>
            <person name="Deshpande S."/>
            <person name="Dai X."/>
            <person name="Doyle J.J."/>
            <person name="Dudez A.M."/>
            <person name="Farmer A.D."/>
            <person name="Fouteau S."/>
            <person name="Franken C."/>
            <person name="Gibelin C."/>
            <person name="Gish J."/>
            <person name="Goldstein S."/>
            <person name="Gonzalez A.J."/>
            <person name="Green P.J."/>
            <person name="Hallab A."/>
            <person name="Hartog M."/>
            <person name="Hua A."/>
            <person name="Humphray S.J."/>
            <person name="Jeong D.H."/>
            <person name="Jing Y."/>
            <person name="Jocker A."/>
            <person name="Kenton S.M."/>
            <person name="Kim D.J."/>
            <person name="Klee K."/>
            <person name="Lai H."/>
            <person name="Lang C."/>
            <person name="Lin S."/>
            <person name="Macmil S.L."/>
            <person name="Magdelenat G."/>
            <person name="Matthews L."/>
            <person name="McCorrison J."/>
            <person name="Monaghan E.L."/>
            <person name="Mun J.H."/>
            <person name="Najar F.Z."/>
            <person name="Nicholson C."/>
            <person name="Noirot C."/>
            <person name="O'Bleness M."/>
            <person name="Paule C.R."/>
            <person name="Poulain J."/>
            <person name="Prion F."/>
            <person name="Qin B."/>
            <person name="Qu C."/>
            <person name="Retzel E.F."/>
            <person name="Riddle C."/>
            <person name="Sallet E."/>
            <person name="Samain S."/>
            <person name="Samson N."/>
            <person name="Sanders I."/>
            <person name="Saurat O."/>
            <person name="Scarpelli C."/>
            <person name="Schiex T."/>
            <person name="Segurens B."/>
            <person name="Severin A.J."/>
            <person name="Sherrier D.J."/>
            <person name="Shi R."/>
            <person name="Sims S."/>
            <person name="Singer S.R."/>
            <person name="Sinharoy S."/>
            <person name="Sterck L."/>
            <person name="Viollet A."/>
            <person name="Wang B.B."/>
            <person name="Wang K."/>
            <person name="Wang M."/>
            <person name="Wang X."/>
            <person name="Warfsmann J."/>
            <person name="Weissenbach J."/>
            <person name="White D.D."/>
            <person name="White J.D."/>
            <person name="Wiley G.B."/>
            <person name="Wincker P."/>
            <person name="Xing Y."/>
            <person name="Yang L."/>
            <person name="Yao Z."/>
            <person name="Ying F."/>
            <person name="Zhai J."/>
            <person name="Zhou L."/>
            <person name="Zuber A."/>
            <person name="Denarie J."/>
            <person name="Dixon R.A."/>
            <person name="May G.D."/>
            <person name="Schwartz D.C."/>
            <person name="Rogers J."/>
            <person name="Quetier F."/>
            <person name="Town C.D."/>
            <person name="Roe B.A."/>
        </authorList>
    </citation>
    <scope>NUCLEOTIDE SEQUENCE [LARGE SCALE GENOMIC DNA]</scope>
    <source>
        <strain evidence="9">A17</strain>
        <strain evidence="10 11">cv. Jemalong A17</strain>
    </source>
</reference>
<accession>G7L291</accession>
<keyword evidence="11" id="KW-1185">Reference proteome</keyword>
<evidence type="ECO:0000313" key="9">
    <source>
        <dbReference type="EMBL" id="AES78365.1"/>
    </source>
</evidence>
<protein>
    <recommendedName>
        <fullName evidence="1">non-specific serine/threonine protein kinase</fullName>
        <ecNumber evidence="1">2.7.11.1</ecNumber>
    </recommendedName>
</protein>
<keyword evidence="3" id="KW-0808">Transferase</keyword>
<comment type="catalytic activity">
    <reaction evidence="8">
        <text>L-seryl-[protein] + ATP = O-phospho-L-seryl-[protein] + ADP + H(+)</text>
        <dbReference type="Rhea" id="RHEA:17989"/>
        <dbReference type="Rhea" id="RHEA-COMP:9863"/>
        <dbReference type="Rhea" id="RHEA-COMP:11604"/>
        <dbReference type="ChEBI" id="CHEBI:15378"/>
        <dbReference type="ChEBI" id="CHEBI:29999"/>
        <dbReference type="ChEBI" id="CHEBI:30616"/>
        <dbReference type="ChEBI" id="CHEBI:83421"/>
        <dbReference type="ChEBI" id="CHEBI:456216"/>
        <dbReference type="EC" id="2.7.11.1"/>
    </reaction>
</comment>
<comment type="catalytic activity">
    <reaction evidence="7">
        <text>L-threonyl-[protein] + ATP = O-phospho-L-threonyl-[protein] + ADP + H(+)</text>
        <dbReference type="Rhea" id="RHEA:46608"/>
        <dbReference type="Rhea" id="RHEA-COMP:11060"/>
        <dbReference type="Rhea" id="RHEA-COMP:11605"/>
        <dbReference type="ChEBI" id="CHEBI:15378"/>
        <dbReference type="ChEBI" id="CHEBI:30013"/>
        <dbReference type="ChEBI" id="CHEBI:30616"/>
        <dbReference type="ChEBI" id="CHEBI:61977"/>
        <dbReference type="ChEBI" id="CHEBI:456216"/>
        <dbReference type="EC" id="2.7.11.1"/>
    </reaction>
</comment>
<proteinExistence type="predicted"/>
<dbReference type="Gene3D" id="3.30.200.20">
    <property type="entry name" value="Phosphorylase Kinase, domain 1"/>
    <property type="match status" value="1"/>
</dbReference>
<keyword evidence="5 9" id="KW-0418">Kinase</keyword>
<evidence type="ECO:0000256" key="1">
    <source>
        <dbReference type="ARBA" id="ARBA00012513"/>
    </source>
</evidence>
<evidence type="ECO:0000313" key="11">
    <source>
        <dbReference type="Proteomes" id="UP000002051"/>
    </source>
</evidence>
<evidence type="ECO:0000256" key="3">
    <source>
        <dbReference type="ARBA" id="ARBA00022679"/>
    </source>
</evidence>
<dbReference type="EnsemblPlants" id="AES78365">
    <property type="protein sequence ID" value="AES78365"/>
    <property type="gene ID" value="MTR_7g028260"/>
</dbReference>
<keyword evidence="2" id="KW-0723">Serine/threonine-protein kinase</keyword>
<evidence type="ECO:0000313" key="10">
    <source>
        <dbReference type="EnsemblPlants" id="AES78365"/>
    </source>
</evidence>